<accession>A0ABS2RF14</accession>
<reference evidence="1 2" key="1">
    <citation type="submission" date="2021-01" db="EMBL/GenBank/DDBJ databases">
        <title>Genomic Encyclopedia of Type Strains, Phase IV (KMG-IV): sequencing the most valuable type-strain genomes for metagenomic binning, comparative biology and taxonomic classification.</title>
        <authorList>
            <person name="Goeker M."/>
        </authorList>
    </citation>
    <scope>NUCLEOTIDE SEQUENCE [LARGE SCALE GENOMIC DNA]</scope>
    <source>
        <strain evidence="1 2">DSM 105453</strain>
    </source>
</reference>
<comment type="caution">
    <text evidence="1">The sequence shown here is derived from an EMBL/GenBank/DDBJ whole genome shotgun (WGS) entry which is preliminary data.</text>
</comment>
<evidence type="ECO:0008006" key="3">
    <source>
        <dbReference type="Google" id="ProtNLM"/>
    </source>
</evidence>
<name>A0ABS2RF14_9BACI</name>
<keyword evidence="2" id="KW-1185">Reference proteome</keyword>
<organism evidence="1 2">
    <name type="scientific">Siminovitchia thermophila</name>
    <dbReference type="NCBI Taxonomy" id="1245522"/>
    <lineage>
        <taxon>Bacteria</taxon>
        <taxon>Bacillati</taxon>
        <taxon>Bacillota</taxon>
        <taxon>Bacilli</taxon>
        <taxon>Bacillales</taxon>
        <taxon>Bacillaceae</taxon>
        <taxon>Siminovitchia</taxon>
    </lineage>
</organism>
<sequence>MSVFERIVIEAEPGYKRKLKEIAVLTDRTMKDVILDYIDQKYEEVQNKK</sequence>
<proteinExistence type="predicted"/>
<gene>
    <name evidence="1" type="ORF">JOC94_004206</name>
</gene>
<evidence type="ECO:0000313" key="2">
    <source>
        <dbReference type="Proteomes" id="UP000823485"/>
    </source>
</evidence>
<dbReference type="InterPro" id="IPR010985">
    <property type="entry name" value="Ribbon_hlx_hlx"/>
</dbReference>
<dbReference type="SUPFAM" id="SSF47598">
    <property type="entry name" value="Ribbon-helix-helix"/>
    <property type="match status" value="1"/>
</dbReference>
<dbReference type="RefSeq" id="WP_205180174.1">
    <property type="nucleotide sequence ID" value="NZ_JAFBFH010000040.1"/>
</dbReference>
<evidence type="ECO:0000313" key="1">
    <source>
        <dbReference type="EMBL" id="MBM7717181.1"/>
    </source>
</evidence>
<dbReference type="EMBL" id="JAFBFH010000040">
    <property type="protein sequence ID" value="MBM7717181.1"/>
    <property type="molecule type" value="Genomic_DNA"/>
</dbReference>
<protein>
    <recommendedName>
        <fullName evidence="3">CopG family transcriptional regulator</fullName>
    </recommendedName>
</protein>
<dbReference type="Proteomes" id="UP000823485">
    <property type="component" value="Unassembled WGS sequence"/>
</dbReference>